<dbReference type="Proteomes" id="UP000268048">
    <property type="component" value="Chromosome"/>
</dbReference>
<dbReference type="RefSeq" id="WP_124319917.1">
    <property type="nucleotide sequence ID" value="NZ_CP027753.1"/>
</dbReference>
<proteinExistence type="predicted"/>
<dbReference type="EMBL" id="CP027753">
    <property type="protein sequence ID" value="AZE47718.1"/>
    <property type="molecule type" value="Genomic_DNA"/>
</dbReference>
<accession>A0A3G7TMA7</accession>
<evidence type="ECO:0008006" key="3">
    <source>
        <dbReference type="Google" id="ProtNLM"/>
    </source>
</evidence>
<reference evidence="1 2" key="1">
    <citation type="submission" date="2018-03" db="EMBL/GenBank/DDBJ databases">
        <title>Diversity of phytobeneficial traits revealed by whole-genome analysis of worldwide-isolated phenazine-producing Pseudomonas spp.</title>
        <authorList>
            <person name="Biessy A."/>
            <person name="Novinscak A."/>
            <person name="Blom J."/>
            <person name="Leger G."/>
            <person name="Thomashow L.S."/>
            <person name="Cazorla F.M."/>
            <person name="Josic D."/>
            <person name="Filion M."/>
        </authorList>
    </citation>
    <scope>NUCLEOTIDE SEQUENCE [LARGE SCALE GENOMIC DNA]</scope>
    <source>
        <strain evidence="1 2">B25</strain>
    </source>
</reference>
<sequence>MPTLQSLRLPTPTNWQDFETIVRDAQAQRWGSVTLQKNGRPGQAQHGVDIYGPDNIGRPVGLQCKCYKEQLQLKDITAEVTNAEAFVGRLTTLFIATTTEYDALLQQQVRMLSDSRVAQGKFAVALLYWDDIVASLLLNPEVFKAHYPQLAPPRAAVSNTDRLIGALEIGYQGGELWESVKLIHGEFGFMVNQDPDELTMIIRTLERRTQQLFSPEDAELILESLAQVREGCLSPKRDSSDWDPVQFHAKRASARFNKAGSLLSNEEARMLEMGLRLGRIYHDCEDLPPLETRKRIKDQLRVMLGHESATAIDDFFTAAETLSSGYRWAMRIYTLVSSETRYRL</sequence>
<organism evidence="1 2">
    <name type="scientific">Pseudomonas chlororaphis</name>
    <dbReference type="NCBI Taxonomy" id="587753"/>
    <lineage>
        <taxon>Bacteria</taxon>
        <taxon>Pseudomonadati</taxon>
        <taxon>Pseudomonadota</taxon>
        <taxon>Gammaproteobacteria</taxon>
        <taxon>Pseudomonadales</taxon>
        <taxon>Pseudomonadaceae</taxon>
        <taxon>Pseudomonas</taxon>
    </lineage>
</organism>
<evidence type="ECO:0000313" key="2">
    <source>
        <dbReference type="Proteomes" id="UP000268048"/>
    </source>
</evidence>
<evidence type="ECO:0000313" key="1">
    <source>
        <dbReference type="EMBL" id="AZE47718.1"/>
    </source>
</evidence>
<gene>
    <name evidence="1" type="ORF">C4K04_2034</name>
</gene>
<dbReference type="AlphaFoldDB" id="A0A3G7TMA7"/>
<protein>
    <recommendedName>
        <fullName evidence="3">Restriction endonuclease type IV Mrr domain-containing protein</fullName>
    </recommendedName>
</protein>
<name>A0A3G7TMA7_9PSED</name>